<dbReference type="AlphaFoldDB" id="A0A1I2LJE5"/>
<name>A0A1I2LJE5_9BACI</name>
<dbReference type="InterPro" id="IPR000887">
    <property type="entry name" value="Aldlse_KDPG_KHG"/>
</dbReference>
<dbReference type="Proteomes" id="UP000198897">
    <property type="component" value="Unassembled WGS sequence"/>
</dbReference>
<reference evidence="7" key="1">
    <citation type="submission" date="2016-10" db="EMBL/GenBank/DDBJ databases">
        <authorList>
            <person name="Varghese N."/>
            <person name="Submissions S."/>
        </authorList>
    </citation>
    <scope>NUCLEOTIDE SEQUENCE [LARGE SCALE GENOMIC DNA]</scope>
    <source>
        <strain evidence="7">FP5</strain>
    </source>
</reference>
<dbReference type="NCBIfam" id="TIGR01182">
    <property type="entry name" value="eda"/>
    <property type="match status" value="1"/>
</dbReference>
<dbReference type="PANTHER" id="PTHR30246">
    <property type="entry name" value="2-KETO-3-DEOXY-6-PHOSPHOGLUCONATE ALDOLASE"/>
    <property type="match status" value="1"/>
</dbReference>
<protein>
    <submittedName>
        <fullName evidence="6">2-dehydro-3-deoxyphosphogluconate aldolase / (4S)-4-hydroxy-2-oxoglutarate aldolase</fullName>
    </submittedName>
</protein>
<sequence length="211" mass="23087">MTVLEMVEKEKLVAILRLQDTQFLESIVKSLYDGGIRILEITMNTPRALETIQQVKEQYPDMTVGAGTVLDGSSARDAIHSGADFMLAPTLKEETIQTGNRYGVPVIPGVFTPTEVLTAYEYGASLVKVFPATQVNAGYIKDLKGPMPFINGMAVGGISASNLEEYLKSGWHSVGLGSSLVHPKWVEQKEFHKIEEAAGELVAIRDQVFKD</sequence>
<dbReference type="InterPro" id="IPR013785">
    <property type="entry name" value="Aldolase_TIM"/>
</dbReference>
<evidence type="ECO:0000256" key="3">
    <source>
        <dbReference type="ARBA" id="ARBA00011233"/>
    </source>
</evidence>
<keyword evidence="5" id="KW-0119">Carbohydrate metabolism</keyword>
<dbReference type="EMBL" id="FOOG01000009">
    <property type="protein sequence ID" value="SFF79582.1"/>
    <property type="molecule type" value="Genomic_DNA"/>
</dbReference>
<keyword evidence="4" id="KW-0456">Lyase</keyword>
<evidence type="ECO:0000256" key="2">
    <source>
        <dbReference type="ARBA" id="ARBA00006906"/>
    </source>
</evidence>
<dbReference type="Gene3D" id="3.20.20.70">
    <property type="entry name" value="Aldolase class I"/>
    <property type="match status" value="1"/>
</dbReference>
<dbReference type="PANTHER" id="PTHR30246:SF1">
    <property type="entry name" value="2-DEHYDRO-3-DEOXY-6-PHOSPHOGALACTONATE ALDOLASE-RELATED"/>
    <property type="match status" value="1"/>
</dbReference>
<dbReference type="GO" id="GO:0016829">
    <property type="term" value="F:lyase activity"/>
    <property type="evidence" value="ECO:0007669"/>
    <property type="project" value="UniProtKB-KW"/>
</dbReference>
<evidence type="ECO:0000256" key="5">
    <source>
        <dbReference type="ARBA" id="ARBA00023277"/>
    </source>
</evidence>
<comment type="similarity">
    <text evidence="2">Belongs to the KHG/KDPG aldolase family.</text>
</comment>
<dbReference type="SUPFAM" id="SSF51569">
    <property type="entry name" value="Aldolase"/>
    <property type="match status" value="1"/>
</dbReference>
<comment type="pathway">
    <text evidence="1">Carbohydrate acid metabolism.</text>
</comment>
<dbReference type="Pfam" id="PF01081">
    <property type="entry name" value="Aldolase"/>
    <property type="match status" value="1"/>
</dbReference>
<accession>A0A1I2LJE5</accession>
<evidence type="ECO:0000256" key="1">
    <source>
        <dbReference type="ARBA" id="ARBA00004761"/>
    </source>
</evidence>
<evidence type="ECO:0000256" key="4">
    <source>
        <dbReference type="ARBA" id="ARBA00023239"/>
    </source>
</evidence>
<dbReference type="CDD" id="cd00452">
    <property type="entry name" value="KDPG_aldolase"/>
    <property type="match status" value="1"/>
</dbReference>
<evidence type="ECO:0000313" key="6">
    <source>
        <dbReference type="EMBL" id="SFF79582.1"/>
    </source>
</evidence>
<keyword evidence="7" id="KW-1185">Reference proteome</keyword>
<dbReference type="RefSeq" id="WP_089751427.1">
    <property type="nucleotide sequence ID" value="NZ_FOOG01000009.1"/>
</dbReference>
<evidence type="ECO:0000313" key="7">
    <source>
        <dbReference type="Proteomes" id="UP000198897"/>
    </source>
</evidence>
<organism evidence="6 7">
    <name type="scientific">Halobacillus alkaliphilus</name>
    <dbReference type="NCBI Taxonomy" id="396056"/>
    <lineage>
        <taxon>Bacteria</taxon>
        <taxon>Bacillati</taxon>
        <taxon>Bacillota</taxon>
        <taxon>Bacilli</taxon>
        <taxon>Bacillales</taxon>
        <taxon>Bacillaceae</taxon>
        <taxon>Halobacillus</taxon>
    </lineage>
</organism>
<proteinExistence type="inferred from homology"/>
<gene>
    <name evidence="6" type="ORF">SAMN05216353_10967</name>
</gene>
<dbReference type="OrthoDB" id="9802667at2"/>
<comment type="subunit">
    <text evidence="3">Homotrimer.</text>
</comment>